<sequence length="248" mass="29587">MPVKRKGRKSLLRCDKKPKQKKINTGRRFARELIRKAKDELPKIYEIGMTHPDILEALGIGVNQYKIWNFRHGDDPALKELIAKINECHEKSMDTFFKWIGHKIVEHMSEGMSLEEIAGYYYTTVETLHRWIAEHDLRDFYEIGKARYEYFWKKMGRDAFGQKRFNTNLWQINMKNRWKSFGSGEKWGDHVLEIEDLSQKNLEDNRIKALNRVRNLLETVKQRAIADGREMERKKMAIEIEVDKEKEN</sequence>
<accession>A0A6M3KX00</accession>
<evidence type="ECO:0000313" key="2">
    <source>
        <dbReference type="EMBL" id="QJA86222.1"/>
    </source>
</evidence>
<dbReference type="EMBL" id="MT142623">
    <property type="protein sequence ID" value="QJA86222.1"/>
    <property type="molecule type" value="Genomic_DNA"/>
</dbReference>
<dbReference type="AlphaFoldDB" id="A0A6M3KX00"/>
<evidence type="ECO:0000256" key="1">
    <source>
        <dbReference type="SAM" id="Coils"/>
    </source>
</evidence>
<protein>
    <submittedName>
        <fullName evidence="2">Uncharacterized protein</fullName>
    </submittedName>
</protein>
<proteinExistence type="predicted"/>
<name>A0A6M3KX00_9ZZZZ</name>
<reference evidence="2" key="1">
    <citation type="submission" date="2020-03" db="EMBL/GenBank/DDBJ databases">
        <title>The deep terrestrial virosphere.</title>
        <authorList>
            <person name="Holmfeldt K."/>
            <person name="Nilsson E."/>
            <person name="Simone D."/>
            <person name="Lopez-Fernandez M."/>
            <person name="Wu X."/>
            <person name="de Brujin I."/>
            <person name="Lundin D."/>
            <person name="Andersson A."/>
            <person name="Bertilsson S."/>
            <person name="Dopson M."/>
        </authorList>
    </citation>
    <scope>NUCLEOTIDE SEQUENCE</scope>
    <source>
        <strain evidence="2">MM415B02110</strain>
    </source>
</reference>
<organism evidence="2">
    <name type="scientific">viral metagenome</name>
    <dbReference type="NCBI Taxonomy" id="1070528"/>
    <lineage>
        <taxon>unclassified sequences</taxon>
        <taxon>metagenomes</taxon>
        <taxon>organismal metagenomes</taxon>
    </lineage>
</organism>
<feature type="coiled-coil region" evidence="1">
    <location>
        <begin position="199"/>
        <end position="248"/>
    </location>
</feature>
<gene>
    <name evidence="2" type="ORF">MM415B02110_0004</name>
</gene>
<keyword evidence="1" id="KW-0175">Coiled coil</keyword>